<gene>
    <name evidence="1" type="ORF">WH47_10932</name>
</gene>
<dbReference type="EMBL" id="KQ414945">
    <property type="protein sequence ID" value="KOC59106.1"/>
    <property type="molecule type" value="Genomic_DNA"/>
</dbReference>
<protein>
    <submittedName>
        <fullName evidence="1">Uncharacterized protein</fullName>
    </submittedName>
</protein>
<reference evidence="1 2" key="1">
    <citation type="submission" date="2015-07" db="EMBL/GenBank/DDBJ databases">
        <title>The genome of Habropoda laboriosa.</title>
        <authorList>
            <person name="Pan H."/>
            <person name="Kapheim K."/>
        </authorList>
    </citation>
    <scope>NUCLEOTIDE SEQUENCE [LARGE SCALE GENOMIC DNA]</scope>
    <source>
        <strain evidence="1">0110345459</strain>
    </source>
</reference>
<dbReference type="Proteomes" id="UP000053825">
    <property type="component" value="Unassembled WGS sequence"/>
</dbReference>
<accession>A0A0L7QKR8</accession>
<proteinExistence type="predicted"/>
<organism evidence="1 2">
    <name type="scientific">Habropoda laboriosa</name>
    <dbReference type="NCBI Taxonomy" id="597456"/>
    <lineage>
        <taxon>Eukaryota</taxon>
        <taxon>Metazoa</taxon>
        <taxon>Ecdysozoa</taxon>
        <taxon>Arthropoda</taxon>
        <taxon>Hexapoda</taxon>
        <taxon>Insecta</taxon>
        <taxon>Pterygota</taxon>
        <taxon>Neoptera</taxon>
        <taxon>Endopterygota</taxon>
        <taxon>Hymenoptera</taxon>
        <taxon>Apocrita</taxon>
        <taxon>Aculeata</taxon>
        <taxon>Apoidea</taxon>
        <taxon>Anthophila</taxon>
        <taxon>Apidae</taxon>
        <taxon>Habropoda</taxon>
    </lineage>
</organism>
<evidence type="ECO:0000313" key="1">
    <source>
        <dbReference type="EMBL" id="KOC59106.1"/>
    </source>
</evidence>
<keyword evidence="2" id="KW-1185">Reference proteome</keyword>
<evidence type="ECO:0000313" key="2">
    <source>
        <dbReference type="Proteomes" id="UP000053825"/>
    </source>
</evidence>
<name>A0A0L7QKR8_9HYME</name>
<sequence>MDRTWRNDFVASSFSKLNHIKFFSLGSTQKCCLPRNTDYTGKYETTDYCSICWNKFTGDKTCT</sequence>
<dbReference type="AlphaFoldDB" id="A0A0L7QKR8"/>